<feature type="region of interest" description="Disordered" evidence="1">
    <location>
        <begin position="73"/>
        <end position="106"/>
    </location>
</feature>
<comment type="caution">
    <text evidence="2">The sequence shown here is derived from an EMBL/GenBank/DDBJ whole genome shotgun (WGS) entry which is preliminary data.</text>
</comment>
<organism evidence="2 3">
    <name type="scientific">Cupriavidus taiwanensis</name>
    <dbReference type="NCBI Taxonomy" id="164546"/>
    <lineage>
        <taxon>Bacteria</taxon>
        <taxon>Pseudomonadati</taxon>
        <taxon>Pseudomonadota</taxon>
        <taxon>Betaproteobacteria</taxon>
        <taxon>Burkholderiales</taxon>
        <taxon>Burkholderiaceae</taxon>
        <taxon>Cupriavidus</taxon>
    </lineage>
</organism>
<evidence type="ECO:0000256" key="1">
    <source>
        <dbReference type="SAM" id="MobiDB-lite"/>
    </source>
</evidence>
<dbReference type="AlphaFoldDB" id="A0A975ZY90"/>
<reference evidence="2 3" key="1">
    <citation type="submission" date="2018-01" db="EMBL/GenBank/DDBJ databases">
        <authorList>
            <person name="Clerissi C."/>
        </authorList>
    </citation>
    <scope>NUCLEOTIDE SEQUENCE [LARGE SCALE GENOMIC DNA]</scope>
    <source>
        <strain evidence="2">Cupriavidus taiwanensis STM 3521</strain>
    </source>
</reference>
<gene>
    <name evidence="2" type="ORF">CBM2589_B120353</name>
</gene>
<evidence type="ECO:0000313" key="2">
    <source>
        <dbReference type="EMBL" id="SOY44390.1"/>
    </source>
</evidence>
<dbReference type="EMBL" id="OFSP01000004">
    <property type="protein sequence ID" value="SOY44390.1"/>
    <property type="molecule type" value="Genomic_DNA"/>
</dbReference>
<protein>
    <submittedName>
        <fullName evidence="2">Uncharacterized protein</fullName>
    </submittedName>
</protein>
<name>A0A975ZY90_9BURK</name>
<proteinExistence type="predicted"/>
<sequence>MPRIGHGGAGYADQSMLEGILPILGLSHRPYRWRRAVERLFDREVRKLVGGPGLYSRRCRACTASEFRAGRRYGHAERPGTGSVHGGSQRSARYPGSAFGVGGSSSPRHRQLPVLVLYVGRTREPSQRGARGRHACHGHQPLARRADVCACRVQAVSQRGLGTSGRCACMCVIRTELELSHCGLCGFTFTPLLVLGDTADGGGVEEGDSSSAELLQLRREPVARRTAGNRAALHGFGGDAW</sequence>
<dbReference type="Proteomes" id="UP000256297">
    <property type="component" value="Chromosome CBM2589_b"/>
</dbReference>
<accession>A0A975ZY90</accession>
<evidence type="ECO:0000313" key="3">
    <source>
        <dbReference type="Proteomes" id="UP000256297"/>
    </source>
</evidence>